<feature type="domain" description="Methyltransferase" evidence="2">
    <location>
        <begin position="39"/>
        <end position="138"/>
    </location>
</feature>
<dbReference type="InterPro" id="IPR029063">
    <property type="entry name" value="SAM-dependent_MTases_sf"/>
</dbReference>
<gene>
    <name evidence="3" type="ORF">KIH39_02500</name>
</gene>
<dbReference type="GO" id="GO:0032259">
    <property type="term" value="P:methylation"/>
    <property type="evidence" value="ECO:0007669"/>
    <property type="project" value="UniProtKB-KW"/>
</dbReference>
<protein>
    <submittedName>
        <fullName evidence="3">Class I SAM-dependent methyltransferase</fullName>
    </submittedName>
</protein>
<sequence>MSFDLLAPHYHWIEKIVFGDSLQKCRIGWLDSLKDAKRVLIIGEGDGRFLREFLRANPLAVVKSIDFSRKMRELAKRRMEAAGIDGKRVQFQTGDIRKLLVPEGTFDLVITNFLLDCFDEKELQPVIALLSSALIPGGLWVVGDFRIPSISAAARRARWRLRMMYFCFRLSTRLQTKELVNFDPLLASHGLVLLKARSWQNGFLSSEIWKKRKLQPSERAPAIEQPDDLSPQ</sequence>
<keyword evidence="1" id="KW-0808">Transferase</keyword>
<dbReference type="GO" id="GO:0008168">
    <property type="term" value="F:methyltransferase activity"/>
    <property type="evidence" value="ECO:0007669"/>
    <property type="project" value="UniProtKB-KW"/>
</dbReference>
<dbReference type="PANTHER" id="PTHR43861">
    <property type="entry name" value="TRANS-ACONITATE 2-METHYLTRANSFERASE-RELATED"/>
    <property type="match status" value="1"/>
</dbReference>
<dbReference type="PANTHER" id="PTHR43861:SF3">
    <property type="entry name" value="PUTATIVE (AFU_ORTHOLOGUE AFUA_2G14390)-RELATED"/>
    <property type="match status" value="1"/>
</dbReference>
<evidence type="ECO:0000256" key="1">
    <source>
        <dbReference type="ARBA" id="ARBA00022679"/>
    </source>
</evidence>
<dbReference type="Proteomes" id="UP000676194">
    <property type="component" value="Chromosome"/>
</dbReference>
<organism evidence="3 4">
    <name type="scientific">Telmatocola sphagniphila</name>
    <dbReference type="NCBI Taxonomy" id="1123043"/>
    <lineage>
        <taxon>Bacteria</taxon>
        <taxon>Pseudomonadati</taxon>
        <taxon>Planctomycetota</taxon>
        <taxon>Planctomycetia</taxon>
        <taxon>Gemmatales</taxon>
        <taxon>Gemmataceae</taxon>
    </lineage>
</organism>
<keyword evidence="3" id="KW-0489">Methyltransferase</keyword>
<dbReference type="CDD" id="cd02440">
    <property type="entry name" value="AdoMet_MTases"/>
    <property type="match status" value="1"/>
</dbReference>
<name>A0A8E6ETS9_9BACT</name>
<evidence type="ECO:0000259" key="2">
    <source>
        <dbReference type="Pfam" id="PF13649"/>
    </source>
</evidence>
<dbReference type="RefSeq" id="WP_213497699.1">
    <property type="nucleotide sequence ID" value="NZ_CP074694.1"/>
</dbReference>
<dbReference type="Pfam" id="PF13649">
    <property type="entry name" value="Methyltransf_25"/>
    <property type="match status" value="1"/>
</dbReference>
<dbReference type="InterPro" id="IPR041698">
    <property type="entry name" value="Methyltransf_25"/>
</dbReference>
<dbReference type="AlphaFoldDB" id="A0A8E6ETS9"/>
<evidence type="ECO:0000313" key="3">
    <source>
        <dbReference type="EMBL" id="QVL32809.1"/>
    </source>
</evidence>
<proteinExistence type="predicted"/>
<keyword evidence="4" id="KW-1185">Reference proteome</keyword>
<evidence type="ECO:0000313" key="4">
    <source>
        <dbReference type="Proteomes" id="UP000676194"/>
    </source>
</evidence>
<dbReference type="SUPFAM" id="SSF53335">
    <property type="entry name" value="S-adenosyl-L-methionine-dependent methyltransferases"/>
    <property type="match status" value="1"/>
</dbReference>
<accession>A0A8E6ETS9</accession>
<dbReference type="Gene3D" id="3.40.50.150">
    <property type="entry name" value="Vaccinia Virus protein VP39"/>
    <property type="match status" value="1"/>
</dbReference>
<dbReference type="KEGG" id="tsph:KIH39_02500"/>
<reference evidence="3" key="1">
    <citation type="submission" date="2021-05" db="EMBL/GenBank/DDBJ databases">
        <title>Complete genome sequence of the cellulolytic planctomycete Telmatocola sphagniphila SP2T and characterization of the first cellulase from planctomycetes.</title>
        <authorList>
            <person name="Rakitin A.L."/>
            <person name="Beletsky A.V."/>
            <person name="Naumoff D.G."/>
            <person name="Kulichevskaya I.S."/>
            <person name="Mardanov A.V."/>
            <person name="Ravin N.V."/>
            <person name="Dedysh S.N."/>
        </authorList>
    </citation>
    <scope>NUCLEOTIDE SEQUENCE</scope>
    <source>
        <strain evidence="3">SP2T</strain>
    </source>
</reference>
<dbReference type="EMBL" id="CP074694">
    <property type="protein sequence ID" value="QVL32809.1"/>
    <property type="molecule type" value="Genomic_DNA"/>
</dbReference>